<feature type="domain" description="Cytochrome oxidase subunit I profile" evidence="18">
    <location>
        <begin position="53"/>
        <end position="577"/>
    </location>
</feature>
<keyword evidence="4" id="KW-1003">Cell membrane</keyword>
<dbReference type="InterPro" id="IPR036927">
    <property type="entry name" value="Cyt_c_oxase-like_su1_sf"/>
</dbReference>
<dbReference type="Pfam" id="PF00510">
    <property type="entry name" value="COX3"/>
    <property type="match status" value="1"/>
</dbReference>
<feature type="transmembrane region" description="Helical" evidence="16">
    <location>
        <begin position="293"/>
        <end position="316"/>
    </location>
</feature>
<evidence type="ECO:0000256" key="14">
    <source>
        <dbReference type="RuleBase" id="RU000370"/>
    </source>
</evidence>
<evidence type="ECO:0000256" key="2">
    <source>
        <dbReference type="ARBA" id="ARBA00009578"/>
    </source>
</evidence>
<keyword evidence="7 14" id="KW-0812">Transmembrane</keyword>
<evidence type="ECO:0000256" key="4">
    <source>
        <dbReference type="ARBA" id="ARBA00022475"/>
    </source>
</evidence>
<keyword evidence="10 16" id="KW-1133">Transmembrane helix</keyword>
<dbReference type="Pfam" id="PF00115">
    <property type="entry name" value="COX1"/>
    <property type="match status" value="1"/>
</dbReference>
<evidence type="ECO:0000313" key="20">
    <source>
        <dbReference type="Proteomes" id="UP000186559"/>
    </source>
</evidence>
<dbReference type="InterPro" id="IPR000298">
    <property type="entry name" value="Cyt_c_oxidase-like_su3"/>
</dbReference>
<feature type="transmembrane region" description="Helical" evidence="16">
    <location>
        <begin position="470"/>
        <end position="492"/>
    </location>
</feature>
<dbReference type="GO" id="GO:0005886">
    <property type="term" value="C:plasma membrane"/>
    <property type="evidence" value="ECO:0007669"/>
    <property type="project" value="UniProtKB-SubCell"/>
</dbReference>
<evidence type="ECO:0000256" key="15">
    <source>
        <dbReference type="SAM" id="MobiDB-lite"/>
    </source>
</evidence>
<evidence type="ECO:0000313" key="19">
    <source>
        <dbReference type="EMBL" id="APX24405.1"/>
    </source>
</evidence>
<feature type="transmembrane region" description="Helical" evidence="16">
    <location>
        <begin position="328"/>
        <end position="350"/>
    </location>
</feature>
<dbReference type="GO" id="GO:0046872">
    <property type="term" value="F:metal ion binding"/>
    <property type="evidence" value="ECO:0007669"/>
    <property type="project" value="UniProtKB-KW"/>
</dbReference>
<feature type="transmembrane region" description="Helical" evidence="16">
    <location>
        <begin position="127"/>
        <end position="145"/>
    </location>
</feature>
<dbReference type="KEGG" id="tpro:Ga0080559_TMP3609"/>
<dbReference type="PANTHER" id="PTHR10422:SF35">
    <property type="entry name" value="CYTOCHROME BO(3) UBIQUINOL OXIDASE SUBUNIT 1"/>
    <property type="match status" value="1"/>
</dbReference>
<comment type="subcellular location">
    <subcellularLocation>
        <location evidence="1">Cell membrane</location>
        <topology evidence="1">Multi-pass membrane protein</topology>
    </subcellularLocation>
</comment>
<feature type="transmembrane region" description="Helical" evidence="16">
    <location>
        <begin position="157"/>
        <end position="183"/>
    </location>
</feature>
<dbReference type="GO" id="GO:0015990">
    <property type="term" value="P:electron transport coupled proton transport"/>
    <property type="evidence" value="ECO:0007669"/>
    <property type="project" value="TreeGrafter"/>
</dbReference>
<feature type="transmembrane region" description="Helical" evidence="16">
    <location>
        <begin position="608"/>
        <end position="626"/>
    </location>
</feature>
<dbReference type="AlphaFoldDB" id="A0A1U7D8L4"/>
<dbReference type="PANTHER" id="PTHR10422">
    <property type="entry name" value="CYTOCHROME C OXIDASE SUBUNIT 1"/>
    <property type="match status" value="1"/>
</dbReference>
<feature type="transmembrane region" description="Helical" evidence="16">
    <location>
        <begin position="773"/>
        <end position="794"/>
    </location>
</feature>
<feature type="transmembrane region" description="Helical" evidence="16">
    <location>
        <begin position="843"/>
        <end position="866"/>
    </location>
</feature>
<keyword evidence="9 14" id="KW-0249">Electron transport</keyword>
<dbReference type="Gene3D" id="1.20.120.80">
    <property type="entry name" value="Cytochrome c oxidase, subunit III, four-helix bundle"/>
    <property type="match status" value="1"/>
</dbReference>
<dbReference type="InterPro" id="IPR000883">
    <property type="entry name" value="Cyt_C_Oxase_1"/>
</dbReference>
<reference evidence="19 20" key="1">
    <citation type="submission" date="2016-03" db="EMBL/GenBank/DDBJ databases">
        <title>Deep-sea bacteria in the southern Pacific.</title>
        <authorList>
            <person name="Tang K."/>
        </authorList>
    </citation>
    <scope>NUCLEOTIDE SEQUENCE [LARGE SCALE GENOMIC DNA]</scope>
    <source>
        <strain evidence="19 20">JLT2016</strain>
    </source>
</reference>
<keyword evidence="8" id="KW-0479">Metal-binding</keyword>
<keyword evidence="19" id="KW-0560">Oxidoreductase</keyword>
<dbReference type="SUPFAM" id="SSF81452">
    <property type="entry name" value="Cytochrome c oxidase subunit III-like"/>
    <property type="match status" value="1"/>
</dbReference>
<dbReference type="GO" id="GO:0009486">
    <property type="term" value="F:cytochrome bo3 ubiquinol oxidase activity"/>
    <property type="evidence" value="ECO:0007669"/>
    <property type="project" value="TreeGrafter"/>
</dbReference>
<evidence type="ECO:0000256" key="16">
    <source>
        <dbReference type="SAM" id="Phobius"/>
    </source>
</evidence>
<feature type="transmembrane region" description="Helical" evidence="16">
    <location>
        <begin position="731"/>
        <end position="753"/>
    </location>
</feature>
<evidence type="ECO:0000256" key="13">
    <source>
        <dbReference type="ARBA" id="ARBA00023136"/>
    </source>
</evidence>
<keyword evidence="20" id="KW-1185">Reference proteome</keyword>
<evidence type="ECO:0000256" key="3">
    <source>
        <dbReference type="ARBA" id="ARBA00022448"/>
    </source>
</evidence>
<evidence type="ECO:0000256" key="11">
    <source>
        <dbReference type="ARBA" id="ARBA00023004"/>
    </source>
</evidence>
<dbReference type="GO" id="GO:0009060">
    <property type="term" value="P:aerobic respiration"/>
    <property type="evidence" value="ECO:0007669"/>
    <property type="project" value="InterPro"/>
</dbReference>
<feature type="transmembrane region" description="Helical" evidence="16">
    <location>
        <begin position="33"/>
        <end position="55"/>
    </location>
</feature>
<feature type="transmembrane region" description="Helical" evidence="16">
    <location>
        <begin position="806"/>
        <end position="823"/>
    </location>
</feature>
<dbReference type="EC" id="1.10.3.-" evidence="19"/>
<feature type="transmembrane region" description="Helical" evidence="16">
    <location>
        <begin position="251"/>
        <end position="273"/>
    </location>
</feature>
<feature type="transmembrane region" description="Helical" evidence="16">
    <location>
        <begin position="432"/>
        <end position="458"/>
    </location>
</feature>
<evidence type="ECO:0000256" key="5">
    <source>
        <dbReference type="ARBA" id="ARBA00022617"/>
    </source>
</evidence>
<dbReference type="RefSeq" id="WP_237218887.1">
    <property type="nucleotide sequence ID" value="NZ_CP014796.1"/>
</dbReference>
<dbReference type="InterPro" id="IPR013833">
    <property type="entry name" value="Cyt_c_oxidase_su3_a-hlx"/>
</dbReference>
<dbReference type="EMBL" id="CP014796">
    <property type="protein sequence ID" value="APX24405.1"/>
    <property type="molecule type" value="Genomic_DNA"/>
</dbReference>
<feature type="transmembrane region" description="Helical" evidence="16">
    <location>
        <begin position="362"/>
        <end position="379"/>
    </location>
</feature>
<feature type="transmembrane region" description="Helical" evidence="16">
    <location>
        <begin position="207"/>
        <end position="231"/>
    </location>
</feature>
<evidence type="ECO:0000256" key="1">
    <source>
        <dbReference type="ARBA" id="ARBA00004651"/>
    </source>
</evidence>
<dbReference type="InterPro" id="IPR023616">
    <property type="entry name" value="Cyt_c_oxase-like_su1_dom"/>
</dbReference>
<evidence type="ECO:0000256" key="10">
    <source>
        <dbReference type="ARBA" id="ARBA00022989"/>
    </source>
</evidence>
<dbReference type="STRING" id="1229727.Ga0080559_TMP3609"/>
<organism evidence="19 20">
    <name type="scientific">Salipiger profundus</name>
    <dbReference type="NCBI Taxonomy" id="1229727"/>
    <lineage>
        <taxon>Bacteria</taxon>
        <taxon>Pseudomonadati</taxon>
        <taxon>Pseudomonadota</taxon>
        <taxon>Alphaproteobacteria</taxon>
        <taxon>Rhodobacterales</taxon>
        <taxon>Roseobacteraceae</taxon>
        <taxon>Salipiger</taxon>
    </lineage>
</organism>
<dbReference type="PROSITE" id="PS50253">
    <property type="entry name" value="COX3"/>
    <property type="match status" value="1"/>
</dbReference>
<feature type="transmembrane region" description="Helical" evidence="16">
    <location>
        <begin position="632"/>
        <end position="649"/>
    </location>
</feature>
<dbReference type="GO" id="GO:0004129">
    <property type="term" value="F:cytochrome-c oxidase activity"/>
    <property type="evidence" value="ECO:0007669"/>
    <property type="project" value="InterPro"/>
</dbReference>
<gene>
    <name evidence="19" type="ORF">Ga0080559_TMP3609</name>
</gene>
<comment type="similarity">
    <text evidence="2 14">Belongs to the heme-copper respiratory oxidase family.</text>
</comment>
<feature type="transmembrane region" description="Helical" evidence="16">
    <location>
        <begin position="76"/>
        <end position="93"/>
    </location>
</feature>
<dbReference type="GO" id="GO:0022904">
    <property type="term" value="P:respiratory electron transport chain"/>
    <property type="evidence" value="ECO:0007669"/>
    <property type="project" value="InterPro"/>
</dbReference>
<protein>
    <submittedName>
        <fullName evidence="19">Cytochrome o ubiquinol oxidase subunit 1</fullName>
        <ecNumber evidence="19">1.10.3.-</ecNumber>
    </submittedName>
</protein>
<dbReference type="SUPFAM" id="SSF81442">
    <property type="entry name" value="Cytochrome c oxidase subunit I-like"/>
    <property type="match status" value="1"/>
</dbReference>
<evidence type="ECO:0000256" key="8">
    <source>
        <dbReference type="ARBA" id="ARBA00022723"/>
    </source>
</evidence>
<accession>A0A1U7D8L4</accession>
<dbReference type="PROSITE" id="PS00077">
    <property type="entry name" value="COX1_CUB"/>
    <property type="match status" value="1"/>
</dbReference>
<evidence type="ECO:0000259" key="18">
    <source>
        <dbReference type="PROSITE" id="PS50855"/>
    </source>
</evidence>
<dbReference type="Gene3D" id="1.20.210.10">
    <property type="entry name" value="Cytochrome c oxidase-like, subunit I domain"/>
    <property type="match status" value="1"/>
</dbReference>
<evidence type="ECO:0000256" key="6">
    <source>
        <dbReference type="ARBA" id="ARBA00022660"/>
    </source>
</evidence>
<feature type="transmembrane region" description="Helical" evidence="16">
    <location>
        <begin position="512"/>
        <end position="536"/>
    </location>
</feature>
<keyword evidence="12" id="KW-0186">Copper</keyword>
<evidence type="ECO:0000259" key="17">
    <source>
        <dbReference type="PROSITE" id="PS50253"/>
    </source>
</evidence>
<dbReference type="InterPro" id="IPR023615">
    <property type="entry name" value="Cyt_c_Oxase_su1_BS"/>
</dbReference>
<keyword evidence="13 16" id="KW-0472">Membrane</keyword>
<keyword evidence="5 14" id="KW-0349">Heme</keyword>
<evidence type="ECO:0000256" key="12">
    <source>
        <dbReference type="ARBA" id="ARBA00023008"/>
    </source>
</evidence>
<sequence>MNDWGFPFGRLTWDAMPFTHILQAETRLELSSAIVASTAAGMALLGALVALWIITRKRWWGPLWRDWLTSVDHKKIGIMYVVFSFFMLARALAEAIVMRTQQAVGADGGGIVAAEHFGELFTTHGTIMIFFMAMPFLTGLINYVVPLQIGARDVAFPVLNSVSLMLTIAGGAILMVSLLLAPFSTGGWTGYPPFTGAAFNPGAGPDYWIWAVTLSSLGTTFSGINFAVTIYKKRCPGMTLMRMPLFSWTSLCTSILMTFAMPPLTIATALLALDRYLGFHFFTNDGGGNMMNYANLFWLFGHPEVYILILPAFGVWSEVFAIFSGKTLYGYTALVLATMSIAVLSFTVWVHHFFTMGQSADLNAAFGIATMAIGIPTGVKIYDWMLTMYRGRVRMTVPMLYAVAFLFLFSIGGLSGILLANPTIDFQVHNTLFLVAHFHNMLIPGLLFGMIAGYTLWFPKAFGFRLDDRWGYRAAWCWIIGFMAAFFPLYALGLMGMPRRMAGYFDPYWTPFTLVALAGAGILLAGFLCLVAQLWVSVRHRARLAVPVGDPWDGRTLEWALPAPPPEWNFPSQPNVEGRDPFATLKEAGMDVGPPEEGFEDIEMPKNALLGPVSGAIGVALAFALVWHMWWAALPLALLVPAVLVAQGFRRDTEKIVPAEEVGREWRAYRALAAATPQGAAPRRADPRKSGPRHSHAAGDGAMSGSVSRHPGLTLGSGSGRVDDEAETQAFGFWVFMMSDAVLFGLLIATYVVMRPATNGGPGPQELYELRPIFIETLLLLASSVAMGFSQLALKHDSHPRGMIGWLLVAMAFALAFAGYELHDFVKMSSEGGTPGVSGFLSSFWALVPLHGLHVLSACLWAAGLLGQIAVYGVDDKVKLGMARLSVLWHFLDLVWIGIFSVVYIGGLA</sequence>
<name>A0A1U7D8L4_9RHOB</name>
<dbReference type="InterPro" id="IPR035973">
    <property type="entry name" value="Cyt_c_oxidase_su3-like_sf"/>
</dbReference>
<keyword evidence="11" id="KW-0408">Iron</keyword>
<feature type="region of interest" description="Disordered" evidence="15">
    <location>
        <begin position="674"/>
        <end position="709"/>
    </location>
</feature>
<dbReference type="PROSITE" id="PS50855">
    <property type="entry name" value="COX1"/>
    <property type="match status" value="1"/>
</dbReference>
<dbReference type="PRINTS" id="PR01165">
    <property type="entry name" value="CYCOXIDASEI"/>
</dbReference>
<evidence type="ECO:0000256" key="9">
    <source>
        <dbReference type="ARBA" id="ARBA00022982"/>
    </source>
</evidence>
<feature type="transmembrane region" description="Helical" evidence="16">
    <location>
        <begin position="887"/>
        <end position="907"/>
    </location>
</feature>
<dbReference type="Proteomes" id="UP000186559">
    <property type="component" value="Chromosome"/>
</dbReference>
<keyword evidence="3 14" id="KW-0813">Transport</keyword>
<dbReference type="GO" id="GO:0020037">
    <property type="term" value="F:heme binding"/>
    <property type="evidence" value="ECO:0007669"/>
    <property type="project" value="InterPro"/>
</dbReference>
<proteinExistence type="inferred from homology"/>
<feature type="domain" description="Heme-copper oxidase subunit III family profile" evidence="17">
    <location>
        <begin position="731"/>
        <end position="908"/>
    </location>
</feature>
<feature type="transmembrane region" description="Helical" evidence="16">
    <location>
        <begin position="400"/>
        <end position="420"/>
    </location>
</feature>
<keyword evidence="6 14" id="KW-0679">Respiratory chain</keyword>
<evidence type="ECO:0000256" key="7">
    <source>
        <dbReference type="ARBA" id="ARBA00022692"/>
    </source>
</evidence>